<dbReference type="Gene3D" id="3.40.50.720">
    <property type="entry name" value="NAD(P)-binding Rossmann-like Domain"/>
    <property type="match status" value="1"/>
</dbReference>
<dbReference type="SUPFAM" id="SSF53756">
    <property type="entry name" value="UDP-Glycosyltransferase/glycogen phosphorylase"/>
    <property type="match status" value="1"/>
</dbReference>
<dbReference type="GeneID" id="42304182"/>
<sequence>MGGKETIVMLSSVHYEKNLWQRHHHLAEQFVKKGYNVIFINHCGGIFSEESMQKNFSTYFSQHTINNGLLIIDRVDFIKKESGQLEWVQNIFLEKLLDYFSLKNPVLISYLPEFYTTIEYLKEKRHLRTFYDCVDDMSGLFNNKKIAFDEEKLLSICDGVIVTSKTLFSVKGKSKAKCTLVANAVSYENFLTDYEKPDELKKFQGPIIGYVGAIANWFDKELICQLANKHSDWNFVLVGKAYTDIACFKPYPNIHLLGVKDYAEIPAYIKSFDVGIIPFMLDNLIVNTNPIKYYEYVAAGIPVVSVLLPELIGEPYAHLAIGVDEFSKKIKQSLQEGRYICDAGYLYENSWSVRAEKVLDFLFDSNFCYKREQILENILSSYGDYVFSHPLIFVLALDLNYELRNFEKVNEMLNYLYNNPSSFSVITQLSVGIDMEKWSFVSDILRMMGIEGEIRRNTVLLKLIALRKTERYSEAIEFGEKNILDEEVMQYIGNVYFDIEDYKKALNCYTAYSNKYGTLKNRESEKNYTYLKKHLLENVQDKKIVIFGASLTGEQVINLLERKNISIKYFIDNDTSKYDLTFKEKNIYSPKQVITTQMNPDIIIISSPAYEKEMEKQLLDLGWKGETLSWRILPQILAEY</sequence>
<evidence type="ECO:0000313" key="3">
    <source>
        <dbReference type="Proteomes" id="UP000037269"/>
    </source>
</evidence>
<keyword evidence="2" id="KW-0808">Transferase</keyword>
<dbReference type="InterPro" id="IPR029063">
    <property type="entry name" value="SAM-dependent_MTases_sf"/>
</dbReference>
<dbReference type="Gene3D" id="3.40.50.2000">
    <property type="entry name" value="Glycogen Phosphorylase B"/>
    <property type="match status" value="1"/>
</dbReference>
<protein>
    <submittedName>
        <fullName evidence="2">Glycosyltransferase involved in cell wall bisynthesis</fullName>
    </submittedName>
</protein>
<evidence type="ECO:0000313" key="1">
    <source>
        <dbReference type="EMBL" id="KON94616.1"/>
    </source>
</evidence>
<gene>
    <name evidence="1" type="ORF">AF333_03025</name>
    <name evidence="2" type="ORF">SAMN04487909_104173</name>
</gene>
<organism evidence="1 3">
    <name type="scientific">Aneurinibacillus migulanus</name>
    <name type="common">Bacillus migulanus</name>
    <dbReference type="NCBI Taxonomy" id="47500"/>
    <lineage>
        <taxon>Bacteria</taxon>
        <taxon>Bacillati</taxon>
        <taxon>Bacillota</taxon>
        <taxon>Bacilli</taxon>
        <taxon>Bacillales</taxon>
        <taxon>Paenibacillaceae</taxon>
        <taxon>Aneurinibacillus group</taxon>
        <taxon>Aneurinibacillus</taxon>
    </lineage>
</organism>
<dbReference type="RefSeq" id="WP_043067660.1">
    <property type="nucleotide sequence ID" value="NZ_BJOA01000081.1"/>
</dbReference>
<dbReference type="AlphaFoldDB" id="A0A0D1W1U8"/>
<proteinExistence type="predicted"/>
<dbReference type="OrthoDB" id="9816564at2"/>
<evidence type="ECO:0000313" key="4">
    <source>
        <dbReference type="Proteomes" id="UP000182836"/>
    </source>
</evidence>
<dbReference type="Proteomes" id="UP000182836">
    <property type="component" value="Unassembled WGS sequence"/>
</dbReference>
<dbReference type="GO" id="GO:0016740">
    <property type="term" value="F:transferase activity"/>
    <property type="evidence" value="ECO:0007669"/>
    <property type="project" value="UniProtKB-KW"/>
</dbReference>
<dbReference type="SUPFAM" id="SSF53335">
    <property type="entry name" value="S-adenosyl-L-methionine-dependent methyltransferases"/>
    <property type="match status" value="1"/>
</dbReference>
<reference evidence="1 3" key="1">
    <citation type="submission" date="2015-07" db="EMBL/GenBank/DDBJ databases">
        <title>Fjat-14205 dsm 2895.</title>
        <authorList>
            <person name="Liu B."/>
            <person name="Wang J."/>
            <person name="Zhu Y."/>
            <person name="Liu G."/>
            <person name="Chen Q."/>
            <person name="Chen Z."/>
            <person name="Lan J."/>
            <person name="Che J."/>
            <person name="Ge C."/>
            <person name="Shi H."/>
            <person name="Pan Z."/>
            <person name="Liu X."/>
        </authorList>
    </citation>
    <scope>NUCLEOTIDE SEQUENCE [LARGE SCALE GENOMIC DNA]</scope>
    <source>
        <strain evidence="1 3">DSM 2895</strain>
    </source>
</reference>
<evidence type="ECO:0000313" key="2">
    <source>
        <dbReference type="EMBL" id="SDI48105.1"/>
    </source>
</evidence>
<accession>A0A0D1W1U8</accession>
<dbReference type="EMBL" id="LGUG01000004">
    <property type="protein sequence ID" value="KON94616.1"/>
    <property type="molecule type" value="Genomic_DNA"/>
</dbReference>
<dbReference type="EMBL" id="FNED01000004">
    <property type="protein sequence ID" value="SDI48105.1"/>
    <property type="molecule type" value="Genomic_DNA"/>
</dbReference>
<dbReference type="STRING" id="47500.AF333_03025"/>
<dbReference type="PATRIC" id="fig|47500.8.peg.2965"/>
<keyword evidence="3" id="KW-1185">Reference proteome</keyword>
<reference evidence="2 4" key="2">
    <citation type="submission" date="2016-10" db="EMBL/GenBank/DDBJ databases">
        <authorList>
            <person name="de Groot N.N."/>
        </authorList>
    </citation>
    <scope>NUCLEOTIDE SEQUENCE [LARGE SCALE GENOMIC DNA]</scope>
    <source>
        <strain evidence="2 4">DSM 2895</strain>
    </source>
</reference>
<name>A0A0D1W1U8_ANEMI</name>
<dbReference type="Proteomes" id="UP000037269">
    <property type="component" value="Unassembled WGS sequence"/>
</dbReference>
<dbReference type="Pfam" id="PF13692">
    <property type="entry name" value="Glyco_trans_1_4"/>
    <property type="match status" value="1"/>
</dbReference>